<reference evidence="8" key="1">
    <citation type="submission" date="2022-10" db="EMBL/GenBank/DDBJ databases">
        <title>Culturing micro-colonial fungi from biological soil crusts in the Mojave desert and describing Neophaeococcomyces mojavensis, and introducing the new genera and species Taxawa tesnikishii.</title>
        <authorList>
            <person name="Kurbessoian T."/>
            <person name="Stajich J.E."/>
        </authorList>
    </citation>
    <scope>NUCLEOTIDE SEQUENCE</scope>
    <source>
        <strain evidence="8">TK_35</strain>
    </source>
</reference>
<dbReference type="PANTHER" id="PTHR33048">
    <property type="entry name" value="PTH11-LIKE INTEGRAL MEMBRANE PROTEIN (AFU_ORTHOLOGUE AFUA_5G11245)"/>
    <property type="match status" value="1"/>
</dbReference>
<name>A0AA38XJP5_9EURO</name>
<keyword evidence="3 6" id="KW-1133">Transmembrane helix</keyword>
<comment type="caution">
    <text evidence="8">The sequence shown here is derived from an EMBL/GenBank/DDBJ whole genome shotgun (WGS) entry which is preliminary data.</text>
</comment>
<feature type="transmembrane region" description="Helical" evidence="6">
    <location>
        <begin position="121"/>
        <end position="147"/>
    </location>
</feature>
<dbReference type="PANTHER" id="PTHR33048:SF47">
    <property type="entry name" value="INTEGRAL MEMBRANE PROTEIN-RELATED"/>
    <property type="match status" value="1"/>
</dbReference>
<proteinExistence type="inferred from homology"/>
<evidence type="ECO:0000256" key="3">
    <source>
        <dbReference type="ARBA" id="ARBA00022989"/>
    </source>
</evidence>
<keyword evidence="9" id="KW-1185">Reference proteome</keyword>
<dbReference type="AlphaFoldDB" id="A0AA38XJP5"/>
<sequence length="345" mass="38427">MGLERGMQAVVTAAVFNALAFLFIVVRCISRFVIIKQAGTEDYLILFALALSIGLTVIIVLQKNNGLGRHADTVSTEDNETLSKLLYASIIVYNLALFLVKDSILYQYLRFFVQRSYRIAAWCLIGIIGVGGCAFILTSCFSCWPVAYYWDKTTIKNGHCVNMLAFWFSFSAFNIATDLAVWFLPMPVLWRLRLPRKQKISLIAVFALGGFACITSILRLHALYITSISTDITYDNVPAATWSAAELNVGIMCACIPAIRPVVSLMFPRLLTSSTRRSRTSDAYPRRASCYRNDSVVGLSRATKMPRSDSASQEERISLNNTIHVKQEWSISERQGSLAAQNPGV</sequence>
<dbReference type="GO" id="GO:0016020">
    <property type="term" value="C:membrane"/>
    <property type="evidence" value="ECO:0007669"/>
    <property type="project" value="UniProtKB-SubCell"/>
</dbReference>
<evidence type="ECO:0000256" key="4">
    <source>
        <dbReference type="ARBA" id="ARBA00023136"/>
    </source>
</evidence>
<dbReference type="InterPro" id="IPR049326">
    <property type="entry name" value="Rhodopsin_dom_fungi"/>
</dbReference>
<feature type="transmembrane region" description="Helical" evidence="6">
    <location>
        <begin position="81"/>
        <end position="100"/>
    </location>
</feature>
<comment type="subcellular location">
    <subcellularLocation>
        <location evidence="1">Membrane</location>
        <topology evidence="1">Multi-pass membrane protein</topology>
    </subcellularLocation>
</comment>
<feature type="domain" description="Rhodopsin" evidence="7">
    <location>
        <begin position="26"/>
        <end position="264"/>
    </location>
</feature>
<dbReference type="Pfam" id="PF20684">
    <property type="entry name" value="Fung_rhodopsin"/>
    <property type="match status" value="1"/>
</dbReference>
<dbReference type="Proteomes" id="UP001172681">
    <property type="component" value="Unassembled WGS sequence"/>
</dbReference>
<evidence type="ECO:0000313" key="9">
    <source>
        <dbReference type="Proteomes" id="UP001172681"/>
    </source>
</evidence>
<accession>A0AA38XJP5</accession>
<organism evidence="8 9">
    <name type="scientific">Knufia peltigerae</name>
    <dbReference type="NCBI Taxonomy" id="1002370"/>
    <lineage>
        <taxon>Eukaryota</taxon>
        <taxon>Fungi</taxon>
        <taxon>Dikarya</taxon>
        <taxon>Ascomycota</taxon>
        <taxon>Pezizomycotina</taxon>
        <taxon>Eurotiomycetes</taxon>
        <taxon>Chaetothyriomycetidae</taxon>
        <taxon>Chaetothyriales</taxon>
        <taxon>Trichomeriaceae</taxon>
        <taxon>Knufia</taxon>
    </lineage>
</organism>
<evidence type="ECO:0000256" key="1">
    <source>
        <dbReference type="ARBA" id="ARBA00004141"/>
    </source>
</evidence>
<dbReference type="InterPro" id="IPR052337">
    <property type="entry name" value="SAT4-like"/>
</dbReference>
<gene>
    <name evidence="8" type="ORF">H2204_014506</name>
</gene>
<evidence type="ECO:0000313" key="8">
    <source>
        <dbReference type="EMBL" id="KAJ9614733.1"/>
    </source>
</evidence>
<feature type="transmembrane region" description="Helical" evidence="6">
    <location>
        <begin position="167"/>
        <end position="190"/>
    </location>
</feature>
<feature type="transmembrane region" description="Helical" evidence="6">
    <location>
        <begin position="202"/>
        <end position="227"/>
    </location>
</feature>
<feature type="transmembrane region" description="Helical" evidence="6">
    <location>
        <begin position="6"/>
        <end position="30"/>
    </location>
</feature>
<evidence type="ECO:0000256" key="5">
    <source>
        <dbReference type="ARBA" id="ARBA00038359"/>
    </source>
</evidence>
<feature type="transmembrane region" description="Helical" evidence="6">
    <location>
        <begin position="42"/>
        <end position="61"/>
    </location>
</feature>
<evidence type="ECO:0000256" key="2">
    <source>
        <dbReference type="ARBA" id="ARBA00022692"/>
    </source>
</evidence>
<evidence type="ECO:0000256" key="6">
    <source>
        <dbReference type="SAM" id="Phobius"/>
    </source>
</evidence>
<dbReference type="EMBL" id="JAPDRN010000187">
    <property type="protein sequence ID" value="KAJ9614733.1"/>
    <property type="molecule type" value="Genomic_DNA"/>
</dbReference>
<keyword evidence="2 6" id="KW-0812">Transmembrane</keyword>
<evidence type="ECO:0000259" key="7">
    <source>
        <dbReference type="Pfam" id="PF20684"/>
    </source>
</evidence>
<comment type="similarity">
    <text evidence="5">Belongs to the SAT4 family.</text>
</comment>
<protein>
    <recommendedName>
        <fullName evidence="7">Rhodopsin domain-containing protein</fullName>
    </recommendedName>
</protein>
<keyword evidence="4 6" id="KW-0472">Membrane</keyword>